<reference evidence="1" key="1">
    <citation type="submission" date="2019-10" db="EMBL/GenBank/DDBJ databases">
        <authorList>
            <consortium name="DOE Joint Genome Institute"/>
            <person name="Kuo A."/>
            <person name="Miyauchi S."/>
            <person name="Kiss E."/>
            <person name="Drula E."/>
            <person name="Kohler A."/>
            <person name="Sanchez-Garcia M."/>
            <person name="Andreopoulos B."/>
            <person name="Barry K.W."/>
            <person name="Bonito G."/>
            <person name="Buee M."/>
            <person name="Carver A."/>
            <person name="Chen C."/>
            <person name="Cichocki N."/>
            <person name="Clum A."/>
            <person name="Culley D."/>
            <person name="Crous P.W."/>
            <person name="Fauchery L."/>
            <person name="Girlanda M."/>
            <person name="Hayes R."/>
            <person name="Keri Z."/>
            <person name="Labutti K."/>
            <person name="Lipzen A."/>
            <person name="Lombard V."/>
            <person name="Magnuson J."/>
            <person name="Maillard F."/>
            <person name="Morin E."/>
            <person name="Murat C."/>
            <person name="Nolan M."/>
            <person name="Ohm R."/>
            <person name="Pangilinan J."/>
            <person name="Pereira M."/>
            <person name="Perotto S."/>
            <person name="Peter M."/>
            <person name="Riley R."/>
            <person name="Sitrit Y."/>
            <person name="Stielow B."/>
            <person name="Szollosi G."/>
            <person name="Zifcakova L."/>
            <person name="Stursova M."/>
            <person name="Spatafora J.W."/>
            <person name="Tedersoo L."/>
            <person name="Vaario L.-M."/>
            <person name="Yamada A."/>
            <person name="Yan M."/>
            <person name="Wang P."/>
            <person name="Xu J."/>
            <person name="Bruns T."/>
            <person name="Baldrian P."/>
            <person name="Vilgalys R."/>
            <person name="Henrissat B."/>
            <person name="Grigoriev I.V."/>
            <person name="Hibbett D."/>
            <person name="Nagy L.G."/>
            <person name="Martin F.M."/>
        </authorList>
    </citation>
    <scope>NUCLEOTIDE SEQUENCE</scope>
    <source>
        <strain evidence="1">P2</strain>
    </source>
</reference>
<dbReference type="EMBL" id="MU118037">
    <property type="protein sequence ID" value="KAF9647305.1"/>
    <property type="molecule type" value="Genomic_DNA"/>
</dbReference>
<gene>
    <name evidence="1" type="ORF">BDM02DRAFT_3117320</name>
</gene>
<evidence type="ECO:0000313" key="2">
    <source>
        <dbReference type="Proteomes" id="UP000886501"/>
    </source>
</evidence>
<dbReference type="Proteomes" id="UP000886501">
    <property type="component" value="Unassembled WGS sequence"/>
</dbReference>
<name>A0ACB6ZC82_THEGA</name>
<comment type="caution">
    <text evidence="1">The sequence shown here is derived from an EMBL/GenBank/DDBJ whole genome shotgun (WGS) entry which is preliminary data.</text>
</comment>
<organism evidence="1 2">
    <name type="scientific">Thelephora ganbajun</name>
    <name type="common">Ganba fungus</name>
    <dbReference type="NCBI Taxonomy" id="370292"/>
    <lineage>
        <taxon>Eukaryota</taxon>
        <taxon>Fungi</taxon>
        <taxon>Dikarya</taxon>
        <taxon>Basidiomycota</taxon>
        <taxon>Agaricomycotina</taxon>
        <taxon>Agaricomycetes</taxon>
        <taxon>Thelephorales</taxon>
        <taxon>Thelephoraceae</taxon>
        <taxon>Thelephora</taxon>
    </lineage>
</organism>
<sequence>MVGDDGSDILGGDKLPVGRYQPPSYWSTLSGLAKLSLYSVTFLLTILFLRTFYHRFLRWRETNYRKGTRRRHGIPDTDNRPFNVAYAAALTARKENEARKNLQLRQRTLGEASPVPSPTRRSFGLDARQPLTSVPGGLGSYPIRSPSVAGRARSSLGPAYGQQSHLYPINTLTGRQDNVSASSNRSNRSSPRKSSRPQTSSPLAYPQPLVNEDENSETEVIEQPVEEYYSEEAPQSDEDYEMNVGGEGDVVPVRGAKRLASPDDEDDFDDSFVTQRRDKRARKISREHPPILEDDLMANTDADVGDESHTSPRGKKRDRGDAASTFGGDEDSLMDDSDDKHKRNRRRRTVSTRKPRGQKRGRESHTFESGSDGEIEFSIRGSRKKRGKKAVAQEDSPLFEPPYSTDPLCKGRRVGEEWEIGGTRYKVGPNGDRLQQALVKRKRPKYKMPSDSQHPDKDVMIEVVVEAWLTEDEYKFAKERFELAWQDPPTVDVEMETPSEPQTPVKGGKALLWSSTTSHVDSPIPERRPFRQSITTNVGLPLPASPQVRAPGKGRISTPVYNPVAVGLDSPRLKHVKSFSKWEKQDMEAEAMSKIRQKLQDQKKVTEDEKKPSPAPAPTPAISFQPAMTTSTTSTTTPGLFTSTSATSAQPKLTTGTTTETKELTKNLFATPTPAPTSSTTVPAPVQPAVPNFFTKPATTTMPTSTTKFESSTIATSIAVPNFFSKPAAPAPPTTVTSNITATPAPTFSFPMSQPTPATTTGVTSTTKSTFTLPAVGSNGSGPSFFAAPKPVEQPKQPQSTVTPTSVANIPSLAARLGPQVTNTPTPAQNMTKPISVDLPGATTMTSTTSALEPPNPADSIPKFSFGFTKPSTPATSTTSATTPTQITTTSTVPPFGKTSQSQPVPSPFGATSQPTPSPFGATGQPIPLTFGTQPTPSQPASQPSQPMFSFVNNKPAGGSDPKVALPSTTSVTPATPGTSLGTLAFAPKQDGFKPGPSPLANGSVFGTTSTPVSVFGTMPPAPAPANKPAFPFEVSNTPGAATTSTTTSGTTGSKPPLFVFTPVTPSTSTGGGNGSPFNFRAMGQGQSGTTPAAFGFGAPNQTPFAFGKPTEQK</sequence>
<accession>A0ACB6ZC82</accession>
<reference evidence="1" key="2">
    <citation type="journal article" date="2020" name="Nat. Commun.">
        <title>Large-scale genome sequencing of mycorrhizal fungi provides insights into the early evolution of symbiotic traits.</title>
        <authorList>
            <person name="Miyauchi S."/>
            <person name="Kiss E."/>
            <person name="Kuo A."/>
            <person name="Drula E."/>
            <person name="Kohler A."/>
            <person name="Sanchez-Garcia M."/>
            <person name="Morin E."/>
            <person name="Andreopoulos B."/>
            <person name="Barry K.W."/>
            <person name="Bonito G."/>
            <person name="Buee M."/>
            <person name="Carver A."/>
            <person name="Chen C."/>
            <person name="Cichocki N."/>
            <person name="Clum A."/>
            <person name="Culley D."/>
            <person name="Crous P.W."/>
            <person name="Fauchery L."/>
            <person name="Girlanda M."/>
            <person name="Hayes R.D."/>
            <person name="Keri Z."/>
            <person name="LaButti K."/>
            <person name="Lipzen A."/>
            <person name="Lombard V."/>
            <person name="Magnuson J."/>
            <person name="Maillard F."/>
            <person name="Murat C."/>
            <person name="Nolan M."/>
            <person name="Ohm R.A."/>
            <person name="Pangilinan J."/>
            <person name="Pereira M.F."/>
            <person name="Perotto S."/>
            <person name="Peter M."/>
            <person name="Pfister S."/>
            <person name="Riley R."/>
            <person name="Sitrit Y."/>
            <person name="Stielow J.B."/>
            <person name="Szollosi G."/>
            <person name="Zifcakova L."/>
            <person name="Stursova M."/>
            <person name="Spatafora J.W."/>
            <person name="Tedersoo L."/>
            <person name="Vaario L.M."/>
            <person name="Yamada A."/>
            <person name="Yan M."/>
            <person name="Wang P."/>
            <person name="Xu J."/>
            <person name="Bruns T."/>
            <person name="Baldrian P."/>
            <person name="Vilgalys R."/>
            <person name="Dunand C."/>
            <person name="Henrissat B."/>
            <person name="Grigoriev I.V."/>
            <person name="Hibbett D."/>
            <person name="Nagy L.G."/>
            <person name="Martin F.M."/>
        </authorList>
    </citation>
    <scope>NUCLEOTIDE SEQUENCE</scope>
    <source>
        <strain evidence="1">P2</strain>
    </source>
</reference>
<proteinExistence type="predicted"/>
<protein>
    <submittedName>
        <fullName evidence="1">Uncharacterized protein</fullName>
    </submittedName>
</protein>
<keyword evidence="2" id="KW-1185">Reference proteome</keyword>
<evidence type="ECO:0000313" key="1">
    <source>
        <dbReference type="EMBL" id="KAF9647305.1"/>
    </source>
</evidence>